<evidence type="ECO:0000256" key="2">
    <source>
        <dbReference type="ARBA" id="ARBA00004123"/>
    </source>
</evidence>
<evidence type="ECO:0000256" key="9">
    <source>
        <dbReference type="SAM" id="Coils"/>
    </source>
</evidence>
<feature type="coiled-coil region" evidence="9">
    <location>
        <begin position="244"/>
        <end position="278"/>
    </location>
</feature>
<dbReference type="PANTHER" id="PTHR40621">
    <property type="entry name" value="TRANSCRIPTION FACTOR KAPC-RELATED"/>
    <property type="match status" value="1"/>
</dbReference>
<dbReference type="Pfam" id="PF00170">
    <property type="entry name" value="bZIP_1"/>
    <property type="match status" value="1"/>
</dbReference>
<name>A0A1G4IY54_9SACH</name>
<evidence type="ECO:0000256" key="4">
    <source>
        <dbReference type="ARBA" id="ARBA00023015"/>
    </source>
</evidence>
<evidence type="ECO:0000256" key="7">
    <source>
        <dbReference type="ARBA" id="ARBA00023242"/>
    </source>
</evidence>
<dbReference type="InterPro" id="IPR050936">
    <property type="entry name" value="AP-1-like"/>
</dbReference>
<feature type="region of interest" description="Disordered" evidence="10">
    <location>
        <begin position="61"/>
        <end position="95"/>
    </location>
</feature>
<reference evidence="13" key="1">
    <citation type="submission" date="2016-03" db="EMBL/GenBank/DDBJ databases">
        <authorList>
            <person name="Devillers Hugo."/>
        </authorList>
    </citation>
    <scope>NUCLEOTIDE SEQUENCE [LARGE SCALE GENOMIC DNA]</scope>
</reference>
<dbReference type="AlphaFoldDB" id="A0A1G4IY54"/>
<organism evidence="12 13">
    <name type="scientific">Lachancea nothofagi CBS 11611</name>
    <dbReference type="NCBI Taxonomy" id="1266666"/>
    <lineage>
        <taxon>Eukaryota</taxon>
        <taxon>Fungi</taxon>
        <taxon>Dikarya</taxon>
        <taxon>Ascomycota</taxon>
        <taxon>Saccharomycotina</taxon>
        <taxon>Saccharomycetes</taxon>
        <taxon>Saccharomycetales</taxon>
        <taxon>Saccharomycetaceae</taxon>
        <taxon>Lachancea</taxon>
    </lineage>
</organism>
<gene>
    <name evidence="12" type="ORF">LANO_0B04412G</name>
</gene>
<keyword evidence="6" id="KW-0804">Transcription</keyword>
<dbReference type="Gene3D" id="1.20.5.170">
    <property type="match status" value="1"/>
</dbReference>
<keyword evidence="4" id="KW-0805">Transcription regulation</keyword>
<evidence type="ECO:0000259" key="11">
    <source>
        <dbReference type="PROSITE" id="PS00036"/>
    </source>
</evidence>
<dbReference type="GO" id="GO:0000976">
    <property type="term" value="F:transcription cis-regulatory region binding"/>
    <property type="evidence" value="ECO:0007669"/>
    <property type="project" value="InterPro"/>
</dbReference>
<keyword evidence="9" id="KW-0175">Coiled coil</keyword>
<dbReference type="GO" id="GO:0090575">
    <property type="term" value="C:RNA polymerase II transcription regulator complex"/>
    <property type="evidence" value="ECO:0007669"/>
    <property type="project" value="TreeGrafter"/>
</dbReference>
<keyword evidence="5" id="KW-0238">DNA-binding</keyword>
<proteinExistence type="inferred from homology"/>
<dbReference type="PROSITE" id="PS00036">
    <property type="entry name" value="BZIP_BASIC"/>
    <property type="match status" value="1"/>
</dbReference>
<protein>
    <recommendedName>
        <fullName evidence="8">Putative transcription factor kapC</fullName>
    </recommendedName>
</protein>
<feature type="domain" description="BZIP" evidence="11">
    <location>
        <begin position="221"/>
        <end position="236"/>
    </location>
</feature>
<dbReference type="SMART" id="SM00338">
    <property type="entry name" value="BRLZ"/>
    <property type="match status" value="1"/>
</dbReference>
<accession>A0A1G4IY54</accession>
<dbReference type="EMBL" id="LT598450">
    <property type="protein sequence ID" value="SCU81864.1"/>
    <property type="molecule type" value="Genomic_DNA"/>
</dbReference>
<evidence type="ECO:0000256" key="8">
    <source>
        <dbReference type="ARBA" id="ARBA00044067"/>
    </source>
</evidence>
<keyword evidence="7" id="KW-0539">Nucleus</keyword>
<sequence>MQQAMPMVPPRNTGLTGLAVNKDGHPIGIAENGSMDNGQKTAASSSHIAPTGVPVNVPLSLAHTNADTGGGNPGPAPSVVIQPRKSPSTSADTALPMGAHHSQLQNTANWAEGNPASAVGTGGHNAQIPTSFPPHTALPLPHQAVPAGSISMPSYITQMAPQMPPHLAQQMASQLNAQFPMPNLISMPQNGSPSSHSNEGEHVDTVGQLIGKSGKPLRNTKRAAQNRSAQKAFRQRRERYIKDLETKAKEFDRLDAQVAALSQENDSLKRYVLDLEQRLGMRRAPS</sequence>
<evidence type="ECO:0000256" key="5">
    <source>
        <dbReference type="ARBA" id="ARBA00023125"/>
    </source>
</evidence>
<dbReference type="OrthoDB" id="2593073at2759"/>
<comment type="function">
    <text evidence="1">Putative transcription factor.</text>
</comment>
<evidence type="ECO:0000256" key="10">
    <source>
        <dbReference type="SAM" id="MobiDB-lite"/>
    </source>
</evidence>
<evidence type="ECO:0000256" key="6">
    <source>
        <dbReference type="ARBA" id="ARBA00023163"/>
    </source>
</evidence>
<feature type="region of interest" description="Disordered" evidence="10">
    <location>
        <begin position="210"/>
        <end position="235"/>
    </location>
</feature>
<keyword evidence="13" id="KW-1185">Reference proteome</keyword>
<comment type="similarity">
    <text evidence="3">Belongs to the bZIP family.</text>
</comment>
<evidence type="ECO:0000256" key="1">
    <source>
        <dbReference type="ARBA" id="ARBA00004049"/>
    </source>
</evidence>
<dbReference type="SUPFAM" id="SSF57959">
    <property type="entry name" value="Leucine zipper domain"/>
    <property type="match status" value="1"/>
</dbReference>
<dbReference type="PANTHER" id="PTHR40621:SF11">
    <property type="entry name" value="TRANSCRIPTION FACTOR KAPC-RELATED"/>
    <property type="match status" value="1"/>
</dbReference>
<evidence type="ECO:0000313" key="13">
    <source>
        <dbReference type="Proteomes" id="UP000189911"/>
    </source>
</evidence>
<dbReference type="GO" id="GO:0001228">
    <property type="term" value="F:DNA-binding transcription activator activity, RNA polymerase II-specific"/>
    <property type="evidence" value="ECO:0007669"/>
    <property type="project" value="TreeGrafter"/>
</dbReference>
<evidence type="ECO:0000313" key="12">
    <source>
        <dbReference type="EMBL" id="SCU81864.1"/>
    </source>
</evidence>
<dbReference type="Proteomes" id="UP000189911">
    <property type="component" value="Chromosome B"/>
</dbReference>
<dbReference type="InterPro" id="IPR004827">
    <property type="entry name" value="bZIP"/>
</dbReference>
<dbReference type="CDD" id="cd14688">
    <property type="entry name" value="bZIP_YAP"/>
    <property type="match status" value="1"/>
</dbReference>
<dbReference type="InterPro" id="IPR046347">
    <property type="entry name" value="bZIP_sf"/>
</dbReference>
<evidence type="ECO:0000256" key="3">
    <source>
        <dbReference type="ARBA" id="ARBA00007163"/>
    </source>
</evidence>
<comment type="subcellular location">
    <subcellularLocation>
        <location evidence="2">Nucleus</location>
    </subcellularLocation>
</comment>